<dbReference type="AlphaFoldDB" id="A0AAD5BY14"/>
<accession>A0AAD5BY14</accession>
<proteinExistence type="predicted"/>
<dbReference type="Proteomes" id="UP001206925">
    <property type="component" value="Unassembled WGS sequence"/>
</dbReference>
<evidence type="ECO:0000313" key="1">
    <source>
        <dbReference type="EMBL" id="KAI7730534.1"/>
    </source>
</evidence>
<protein>
    <submittedName>
        <fullName evidence="1">Uncharacterized protein</fullName>
    </submittedName>
</protein>
<gene>
    <name evidence="1" type="ORF">M8C21_006247</name>
</gene>
<keyword evidence="2" id="KW-1185">Reference proteome</keyword>
<name>A0AAD5BY14_AMBAR</name>
<evidence type="ECO:0000313" key="2">
    <source>
        <dbReference type="Proteomes" id="UP001206925"/>
    </source>
</evidence>
<reference evidence="1" key="1">
    <citation type="submission" date="2022-06" db="EMBL/GenBank/DDBJ databases">
        <title>Uncovering the hologenomic basis of an extraordinary plant invasion.</title>
        <authorList>
            <person name="Bieker V.C."/>
            <person name="Martin M.D."/>
            <person name="Gilbert T."/>
            <person name="Hodgins K."/>
            <person name="Battlay P."/>
            <person name="Petersen B."/>
            <person name="Wilson J."/>
        </authorList>
    </citation>
    <scope>NUCLEOTIDE SEQUENCE</scope>
    <source>
        <strain evidence="1">AA19_3_7</strain>
        <tissue evidence="1">Leaf</tissue>
    </source>
</reference>
<sequence length="50" mass="5905">MSHNTKGFHQFAIAPSLIPVCGLDDEERERVFMRVMEGFLNMIGLWEHKW</sequence>
<organism evidence="1 2">
    <name type="scientific">Ambrosia artemisiifolia</name>
    <name type="common">Common ragweed</name>
    <dbReference type="NCBI Taxonomy" id="4212"/>
    <lineage>
        <taxon>Eukaryota</taxon>
        <taxon>Viridiplantae</taxon>
        <taxon>Streptophyta</taxon>
        <taxon>Embryophyta</taxon>
        <taxon>Tracheophyta</taxon>
        <taxon>Spermatophyta</taxon>
        <taxon>Magnoliopsida</taxon>
        <taxon>eudicotyledons</taxon>
        <taxon>Gunneridae</taxon>
        <taxon>Pentapetalae</taxon>
        <taxon>asterids</taxon>
        <taxon>campanulids</taxon>
        <taxon>Asterales</taxon>
        <taxon>Asteraceae</taxon>
        <taxon>Asteroideae</taxon>
        <taxon>Heliantheae alliance</taxon>
        <taxon>Heliantheae</taxon>
        <taxon>Ambrosia</taxon>
    </lineage>
</organism>
<comment type="caution">
    <text evidence="1">The sequence shown here is derived from an EMBL/GenBank/DDBJ whole genome shotgun (WGS) entry which is preliminary data.</text>
</comment>
<dbReference type="EMBL" id="JAMZMK010010754">
    <property type="protein sequence ID" value="KAI7730534.1"/>
    <property type="molecule type" value="Genomic_DNA"/>
</dbReference>